<feature type="region of interest" description="Disordered" evidence="1">
    <location>
        <begin position="832"/>
        <end position="905"/>
    </location>
</feature>
<evidence type="ECO:0000259" key="3">
    <source>
        <dbReference type="Pfam" id="PF03781"/>
    </source>
</evidence>
<dbReference type="AlphaFoldDB" id="A0A450U6U6"/>
<feature type="transmembrane region" description="Helical" evidence="2">
    <location>
        <begin position="128"/>
        <end position="149"/>
    </location>
</feature>
<dbReference type="PANTHER" id="PTHR23150">
    <property type="entry name" value="SULFATASE MODIFYING FACTOR 1, 2"/>
    <property type="match status" value="1"/>
</dbReference>
<dbReference type="InterPro" id="IPR042095">
    <property type="entry name" value="SUMF_sf"/>
</dbReference>
<proteinExistence type="predicted"/>
<keyword evidence="2" id="KW-1133">Transmembrane helix</keyword>
<dbReference type="GO" id="GO:0120147">
    <property type="term" value="F:formylglycine-generating oxidase activity"/>
    <property type="evidence" value="ECO:0007669"/>
    <property type="project" value="TreeGrafter"/>
</dbReference>
<evidence type="ECO:0000256" key="2">
    <source>
        <dbReference type="SAM" id="Phobius"/>
    </source>
</evidence>
<dbReference type="Gene3D" id="3.90.1580.10">
    <property type="entry name" value="paralog of FGE (formylglycine-generating enzyme)"/>
    <property type="match status" value="1"/>
</dbReference>
<protein>
    <submittedName>
        <fullName evidence="4">Formylglycine-generating enzyme, required for sulfatase activity, contains SUMF1/FGE domain</fullName>
    </submittedName>
</protein>
<dbReference type="PANTHER" id="PTHR23150:SF35">
    <property type="entry name" value="BLL6746 PROTEIN"/>
    <property type="match status" value="1"/>
</dbReference>
<sequence length="1146" mass="127938">MTPCPESLHQHPLSPWLAWLPVLENLLAARGLPVSPDRWLNLHDLLFRFYREGRLPEEITGLRPYLRPLFCRNPEESAAFDGCFDDWVNGGRDAGLSADKPSISPYAEPIEPLGTNLGRSSPPPVLRWPFAAFIALVLLLSSLAGVFFMEPGLAPPTPASPVSRPAAPEIPPPSPDSPSREYLELSLDPLPPRALPDKLSSSPQNAARLDAWGKRLPWLGIPVALVWLLWAWLRRRYVLRRAAGSEHDPLASLSIPAGSQPLFDSPSLRDALRRLHQPIEIEGRYLHVSATLAASIRQAGFFRPVFRGRRFVPELLVLIDTKDPRDLLAGMGRLAATRLRQHGHEVFVYYYRGAPGGFIDERFQAAGGVEELFSRHPHARLLLIGDPGALLTNLGTHLIDEAASLTRWSQRGVLSTRDSHPARIGVLTARGFYTEPLTDEGIRAISVQFAESSQTMVSPRRLASPPAPFAGRHSLPWWRRPPRKEFQADLAALRRYLGEDGYFLLGAMAVYPALHWGLTQVLDYRLFPDDPPRAPAGSATLQGGISTPPNSREQRLLKIAQLSWSRIGWLPEWFRIHLLRHLTRRERTIIRREFRMLLEPRAEEADGQAIRLPFRTHEPGSWRDSLKARIHRTPGINDAVFANLIMGGRLGPWDFTLPRWIGDRLPGISSGGWLIFLGPLLEASIGALLCWFAISGIWQSQRPWFEDRALEMQIAANREHSFAIIHGENAESLAQVFRTSLTRYGFTSVEPGPEFGKTLPPLPPGHMVLVDPGASDANRWAARAMATHLAWLDYQSPDAIGIRSDANPGPENAVPENTILVRLSGDSVADPTISLQDLRPGERPSTTLDGEQKTLFGDPDKLIAAMDRLDRPSKGRPSSDRRSPGRPPPAFTRFRDTLKDGSQGPEMIALPAGEFLMGSPEDESMRDFDEGPRYRVRIGNPFALGVTEVTFADYDRFARVTGRKLPDDEGWGRDRRPVIDVSWNDATAYAQWLSGETGEKYRLPTEAEWEYAARAGTETPFSTGECITTDQANYDGNYGYADCEARTGVYRRKTVPVGSLPANPWGIHEMHGNVWEWTWDCWHGDYQGASVDGSAWGEEGDGDCSRRVVRGGGCFDGPRFLRSADRDWDRLDGAYNFTGFRLAREF</sequence>
<dbReference type="Pfam" id="PF03781">
    <property type="entry name" value="FGE-sulfatase"/>
    <property type="match status" value="1"/>
</dbReference>
<gene>
    <name evidence="4" type="ORF">BECKLFY1418B_GA0070995_100636</name>
</gene>
<feature type="domain" description="Sulfatase-modifying factor enzyme-like" evidence="3">
    <location>
        <begin position="904"/>
        <end position="1144"/>
    </location>
</feature>
<feature type="region of interest" description="Disordered" evidence="1">
    <location>
        <begin position="158"/>
        <end position="183"/>
    </location>
</feature>
<evidence type="ECO:0000256" key="1">
    <source>
        <dbReference type="SAM" id="MobiDB-lite"/>
    </source>
</evidence>
<name>A0A450U6U6_9GAMM</name>
<keyword evidence="2" id="KW-0472">Membrane</keyword>
<evidence type="ECO:0000313" key="4">
    <source>
        <dbReference type="EMBL" id="VFJ87376.1"/>
    </source>
</evidence>
<feature type="transmembrane region" description="Helical" evidence="2">
    <location>
        <begin position="216"/>
        <end position="233"/>
    </location>
</feature>
<reference evidence="4" key="1">
    <citation type="submission" date="2019-02" db="EMBL/GenBank/DDBJ databases">
        <authorList>
            <person name="Gruber-Vodicka R. H."/>
            <person name="Seah K. B. B."/>
        </authorList>
    </citation>
    <scope>NUCLEOTIDE SEQUENCE</scope>
    <source>
        <strain evidence="4">BECK_M7</strain>
    </source>
</reference>
<organism evidence="4">
    <name type="scientific">Candidatus Kentrum sp. LFY</name>
    <dbReference type="NCBI Taxonomy" id="2126342"/>
    <lineage>
        <taxon>Bacteria</taxon>
        <taxon>Pseudomonadati</taxon>
        <taxon>Pseudomonadota</taxon>
        <taxon>Gammaproteobacteria</taxon>
        <taxon>Candidatus Kentrum</taxon>
    </lineage>
</organism>
<dbReference type="EMBL" id="CAADFF010000006">
    <property type="protein sequence ID" value="VFJ87376.1"/>
    <property type="molecule type" value="Genomic_DNA"/>
</dbReference>
<dbReference type="InterPro" id="IPR051043">
    <property type="entry name" value="Sulfatase_Mod_Factor_Kinase"/>
</dbReference>
<accession>A0A450U6U6</accession>
<feature type="compositionally biased region" description="Basic and acidic residues" evidence="1">
    <location>
        <begin position="867"/>
        <end position="883"/>
    </location>
</feature>
<dbReference type="SUPFAM" id="SSF56436">
    <property type="entry name" value="C-type lectin-like"/>
    <property type="match status" value="1"/>
</dbReference>
<keyword evidence="2" id="KW-0812">Transmembrane</keyword>
<dbReference type="InterPro" id="IPR016187">
    <property type="entry name" value="CTDL_fold"/>
</dbReference>
<dbReference type="InterPro" id="IPR005532">
    <property type="entry name" value="SUMF_dom"/>
</dbReference>